<evidence type="ECO:0000313" key="2">
    <source>
        <dbReference type="EMBL" id="KAF0312736.1"/>
    </source>
</evidence>
<dbReference type="Proteomes" id="UP000440578">
    <property type="component" value="Unassembled WGS sequence"/>
</dbReference>
<feature type="compositionally biased region" description="Basic residues" evidence="1">
    <location>
        <begin position="271"/>
        <end position="282"/>
    </location>
</feature>
<keyword evidence="3" id="KW-1185">Reference proteome</keyword>
<dbReference type="InterPro" id="IPR036871">
    <property type="entry name" value="PX_dom_sf"/>
</dbReference>
<evidence type="ECO:0000256" key="1">
    <source>
        <dbReference type="SAM" id="MobiDB-lite"/>
    </source>
</evidence>
<feature type="compositionally biased region" description="Basic and acidic residues" evidence="1">
    <location>
        <begin position="100"/>
        <end position="113"/>
    </location>
</feature>
<feature type="region of interest" description="Disordered" evidence="1">
    <location>
        <begin position="57"/>
        <end position="124"/>
    </location>
</feature>
<accession>A0A6A4WZ05</accession>
<dbReference type="GO" id="GO:0035091">
    <property type="term" value="F:phosphatidylinositol binding"/>
    <property type="evidence" value="ECO:0007669"/>
    <property type="project" value="InterPro"/>
</dbReference>
<dbReference type="EMBL" id="VIIS01000137">
    <property type="protein sequence ID" value="KAF0312736.1"/>
    <property type="molecule type" value="Genomic_DNA"/>
</dbReference>
<protein>
    <submittedName>
        <fullName evidence="2">Uncharacterized protein</fullName>
    </submittedName>
</protein>
<organism evidence="2 3">
    <name type="scientific">Amphibalanus amphitrite</name>
    <name type="common">Striped barnacle</name>
    <name type="synonym">Balanus amphitrite</name>
    <dbReference type="NCBI Taxonomy" id="1232801"/>
    <lineage>
        <taxon>Eukaryota</taxon>
        <taxon>Metazoa</taxon>
        <taxon>Ecdysozoa</taxon>
        <taxon>Arthropoda</taxon>
        <taxon>Crustacea</taxon>
        <taxon>Multicrustacea</taxon>
        <taxon>Cirripedia</taxon>
        <taxon>Thoracica</taxon>
        <taxon>Thoracicalcarea</taxon>
        <taxon>Balanomorpha</taxon>
        <taxon>Balanoidea</taxon>
        <taxon>Balanidae</taxon>
        <taxon>Amphibalaninae</taxon>
        <taxon>Amphibalanus</taxon>
    </lineage>
</organism>
<evidence type="ECO:0000313" key="3">
    <source>
        <dbReference type="Proteomes" id="UP000440578"/>
    </source>
</evidence>
<proteinExistence type="predicted"/>
<feature type="compositionally biased region" description="Polar residues" evidence="1">
    <location>
        <begin position="86"/>
        <end position="99"/>
    </location>
</feature>
<dbReference type="Gene3D" id="3.30.1520.10">
    <property type="entry name" value="Phox-like domain"/>
    <property type="match status" value="1"/>
</dbReference>
<dbReference type="OrthoDB" id="6387368at2759"/>
<reference evidence="2 3" key="1">
    <citation type="submission" date="2019-07" db="EMBL/GenBank/DDBJ databases">
        <title>Draft genome assembly of a fouling barnacle, Amphibalanus amphitrite (Darwin, 1854): The first reference genome for Thecostraca.</title>
        <authorList>
            <person name="Kim W."/>
        </authorList>
    </citation>
    <scope>NUCLEOTIDE SEQUENCE [LARGE SCALE GENOMIC DNA]</scope>
    <source>
        <strain evidence="2">SNU_AA5</strain>
        <tissue evidence="2">Soma without cirri and trophi</tissue>
    </source>
</reference>
<dbReference type="AlphaFoldDB" id="A0A6A4WZ05"/>
<feature type="region of interest" description="Disordered" evidence="1">
    <location>
        <begin position="260"/>
        <end position="282"/>
    </location>
</feature>
<name>A0A6A4WZ05_AMPAM</name>
<comment type="caution">
    <text evidence="2">The sequence shown here is derived from an EMBL/GenBank/DDBJ whole genome shotgun (WGS) entry which is preliminary data.</text>
</comment>
<sequence length="282" mass="31753">MAEGGRSPPPRPRTARGYHRLVEAEEEYLAAVAAGSPRPEYWLEQATAWEDECRRSPGLEQLLQPPDSPVCAGRRRLGPAVPTVGSRVTSDADSQGTSDADSRRTSDVGERPAGEQPPDQPRWKVDIQVRDPRLEDVGCCNFCLGTCLNPYPINFEIITMSDSPMLCANYMVVRRWDEDFIKLYNSLRDQFAFNGPLISALNTHRPRRLTQLSEDAVTLQCGLHKKLLKWIMSNNAFYSSHDLHAFIGCKADTCPSQHTESVKKFPQYPRGTRRRPSGQHED</sequence>
<gene>
    <name evidence="2" type="ORF">FJT64_001731</name>
</gene>